<keyword evidence="1" id="KW-0539">Nucleus</keyword>
<dbReference type="InterPro" id="IPR009057">
    <property type="entry name" value="Homeodomain-like_sf"/>
</dbReference>
<feature type="region of interest" description="Disordered" evidence="2">
    <location>
        <begin position="23"/>
        <end position="179"/>
    </location>
</feature>
<dbReference type="InterPro" id="IPR052450">
    <property type="entry name" value="TRBD-Containing_Protein"/>
</dbReference>
<dbReference type="AlphaFoldDB" id="M2XZV8"/>
<dbReference type="SMART" id="SM00717">
    <property type="entry name" value="SANT"/>
    <property type="match status" value="2"/>
</dbReference>
<protein>
    <recommendedName>
        <fullName evidence="7">Myb-like domain-containing protein</fullName>
    </recommendedName>
</protein>
<evidence type="ECO:0000259" key="4">
    <source>
        <dbReference type="PROSITE" id="PS51294"/>
    </source>
</evidence>
<evidence type="ECO:0000256" key="2">
    <source>
        <dbReference type="SAM" id="MobiDB-lite"/>
    </source>
</evidence>
<organism evidence="5 6">
    <name type="scientific">Dothistroma septosporum (strain NZE10 / CBS 128990)</name>
    <name type="common">Red band needle blight fungus</name>
    <name type="synonym">Mycosphaerella pini</name>
    <dbReference type="NCBI Taxonomy" id="675120"/>
    <lineage>
        <taxon>Eukaryota</taxon>
        <taxon>Fungi</taxon>
        <taxon>Dikarya</taxon>
        <taxon>Ascomycota</taxon>
        <taxon>Pezizomycotina</taxon>
        <taxon>Dothideomycetes</taxon>
        <taxon>Dothideomycetidae</taxon>
        <taxon>Mycosphaerellales</taxon>
        <taxon>Mycosphaerellaceae</taxon>
        <taxon>Dothistroma</taxon>
    </lineage>
</organism>
<proteinExistence type="predicted"/>
<evidence type="ECO:0000259" key="3">
    <source>
        <dbReference type="PROSITE" id="PS50090"/>
    </source>
</evidence>
<dbReference type="PANTHER" id="PTHR46734:SF1">
    <property type="entry name" value="TELOMERIC REPEAT-BINDING FACTOR 1"/>
    <property type="match status" value="1"/>
</dbReference>
<dbReference type="EMBL" id="KB446546">
    <property type="protein sequence ID" value="EME38624.1"/>
    <property type="molecule type" value="Genomic_DNA"/>
</dbReference>
<sequence length="533" mass="59013">MNMSRANDGSAYRPTLLDFINLPNPIEPDGSGSQRHPLNGTPRLETARLDSNSNQDIFRLILDDNDERPPKRQKASDTALLDLPRLPVRNPAKRLRIPPTLSGLHQPPPDAGLLPSISVEQPQVLPPRQSDQTERKIKETESDKAQATSALPKENEPLNATAQPSKPKQKRAKRNKWTDEETDDLLKGVARFGIGSWTKIMKCADYKFNLRTALDLKDRFRVCRPDDYKPGKDQSTTEARTIVKGPVPERVSNDKLKQLGITKPFGKKGRRARDEYTDAEDEALLGGFKKYGHQWAQIRDDESLGLSARNVMDLRDHFRTRFPHEYSTSGRLSRVGKSGAVSKSTPKAVATHTPSQDDELQPEPWKPDTTANELPHIASKHDVDFSKTSFSKKSHQPPLFALDDVFLDTSFDGVADEDENIVLDRGILDWAIDATKPSAPDPLDPLKSGGIDPRMTLMLPKPVSNLAAAAPPPVSTHNTSLPSLSTLLPDTVNPNQLELPSLTKWYENGGHDGRGSGITIPALEELLGKLNDV</sequence>
<evidence type="ECO:0000313" key="5">
    <source>
        <dbReference type="EMBL" id="EME38624.1"/>
    </source>
</evidence>
<reference evidence="5 6" key="2">
    <citation type="journal article" date="2012" name="PLoS Pathog.">
        <title>Diverse lifestyles and strategies of plant pathogenesis encoded in the genomes of eighteen Dothideomycetes fungi.</title>
        <authorList>
            <person name="Ohm R.A."/>
            <person name="Feau N."/>
            <person name="Henrissat B."/>
            <person name="Schoch C.L."/>
            <person name="Horwitz B.A."/>
            <person name="Barry K.W."/>
            <person name="Condon B.J."/>
            <person name="Copeland A.C."/>
            <person name="Dhillon B."/>
            <person name="Glaser F."/>
            <person name="Hesse C.N."/>
            <person name="Kosti I."/>
            <person name="LaButti K."/>
            <person name="Lindquist E.A."/>
            <person name="Lucas S."/>
            <person name="Salamov A.A."/>
            <person name="Bradshaw R.E."/>
            <person name="Ciuffetti L."/>
            <person name="Hamelin R.C."/>
            <person name="Kema G.H.J."/>
            <person name="Lawrence C."/>
            <person name="Scott J.A."/>
            <person name="Spatafora J.W."/>
            <person name="Turgeon B.G."/>
            <person name="de Wit P.J.G.M."/>
            <person name="Zhong S."/>
            <person name="Goodwin S.B."/>
            <person name="Grigoriev I.V."/>
        </authorList>
    </citation>
    <scope>NUCLEOTIDE SEQUENCE [LARGE SCALE GENOMIC DNA]</scope>
    <source>
        <strain evidence="6">NZE10 / CBS 128990</strain>
    </source>
</reference>
<dbReference type="Gene3D" id="1.10.10.60">
    <property type="entry name" value="Homeodomain-like"/>
    <property type="match status" value="1"/>
</dbReference>
<dbReference type="InterPro" id="IPR001005">
    <property type="entry name" value="SANT/Myb"/>
</dbReference>
<evidence type="ECO:0000256" key="1">
    <source>
        <dbReference type="ARBA" id="ARBA00023242"/>
    </source>
</evidence>
<dbReference type="Proteomes" id="UP000016933">
    <property type="component" value="Unassembled WGS sequence"/>
</dbReference>
<dbReference type="CDD" id="cd11660">
    <property type="entry name" value="SANT_TRF"/>
    <property type="match status" value="1"/>
</dbReference>
<evidence type="ECO:0008006" key="7">
    <source>
        <dbReference type="Google" id="ProtNLM"/>
    </source>
</evidence>
<dbReference type="PROSITE" id="PS50090">
    <property type="entry name" value="MYB_LIKE"/>
    <property type="match status" value="1"/>
</dbReference>
<dbReference type="OrthoDB" id="608866at2759"/>
<dbReference type="Gene3D" id="1.10.246.220">
    <property type="match status" value="1"/>
</dbReference>
<dbReference type="InterPro" id="IPR017930">
    <property type="entry name" value="Myb_dom"/>
</dbReference>
<feature type="compositionally biased region" description="Basic and acidic residues" evidence="2">
    <location>
        <begin position="131"/>
        <end position="144"/>
    </location>
</feature>
<evidence type="ECO:0000313" key="6">
    <source>
        <dbReference type="Proteomes" id="UP000016933"/>
    </source>
</evidence>
<reference evidence="6" key="1">
    <citation type="journal article" date="2012" name="PLoS Genet.">
        <title>The genomes of the fungal plant pathogens Cladosporium fulvum and Dothistroma septosporum reveal adaptation to different hosts and lifestyles but also signatures of common ancestry.</title>
        <authorList>
            <person name="de Wit P.J.G.M."/>
            <person name="van der Burgt A."/>
            <person name="Oekmen B."/>
            <person name="Stergiopoulos I."/>
            <person name="Abd-Elsalam K.A."/>
            <person name="Aerts A.L."/>
            <person name="Bahkali A.H."/>
            <person name="Beenen H.G."/>
            <person name="Chettri P."/>
            <person name="Cox M.P."/>
            <person name="Datema E."/>
            <person name="de Vries R.P."/>
            <person name="Dhillon B."/>
            <person name="Ganley A.R."/>
            <person name="Griffiths S.A."/>
            <person name="Guo Y."/>
            <person name="Hamelin R.C."/>
            <person name="Henrissat B."/>
            <person name="Kabir M.S."/>
            <person name="Jashni M.K."/>
            <person name="Kema G."/>
            <person name="Klaubauf S."/>
            <person name="Lapidus A."/>
            <person name="Levasseur A."/>
            <person name="Lindquist E."/>
            <person name="Mehrabi R."/>
            <person name="Ohm R.A."/>
            <person name="Owen T.J."/>
            <person name="Salamov A."/>
            <person name="Schwelm A."/>
            <person name="Schijlen E."/>
            <person name="Sun H."/>
            <person name="van den Burg H.A."/>
            <person name="van Ham R.C.H.J."/>
            <person name="Zhang S."/>
            <person name="Goodwin S.B."/>
            <person name="Grigoriev I.V."/>
            <person name="Collemare J."/>
            <person name="Bradshaw R.E."/>
        </authorList>
    </citation>
    <scope>NUCLEOTIDE SEQUENCE [LARGE SCALE GENOMIC DNA]</scope>
    <source>
        <strain evidence="6">NZE10 / CBS 128990</strain>
    </source>
</reference>
<dbReference type="HOGENOM" id="CLU_526719_0_0_1"/>
<feature type="domain" description="Myb-like" evidence="3">
    <location>
        <begin position="169"/>
        <end position="221"/>
    </location>
</feature>
<feature type="domain" description="HTH myb-type" evidence="4">
    <location>
        <begin position="169"/>
        <end position="228"/>
    </location>
</feature>
<accession>M2XZV8</accession>
<dbReference type="PROSITE" id="PS51294">
    <property type="entry name" value="HTH_MYB"/>
    <property type="match status" value="1"/>
</dbReference>
<dbReference type="OMA" id="KYGHQWA"/>
<dbReference type="PANTHER" id="PTHR46734">
    <property type="entry name" value="TELOMERIC REPEAT-BINDING FACTOR 1 TERF1"/>
    <property type="match status" value="1"/>
</dbReference>
<name>M2XZV8_DOTSN</name>
<dbReference type="SUPFAM" id="SSF46689">
    <property type="entry name" value="Homeodomain-like"/>
    <property type="match status" value="2"/>
</dbReference>
<dbReference type="Pfam" id="PF00249">
    <property type="entry name" value="Myb_DNA-binding"/>
    <property type="match status" value="1"/>
</dbReference>
<gene>
    <name evidence="5" type="ORF">DOTSEDRAFT_75403</name>
</gene>
<dbReference type="eggNOG" id="ENOG502S225">
    <property type="taxonomic scope" value="Eukaryota"/>
</dbReference>
<keyword evidence="6" id="KW-1185">Reference proteome</keyword>
<feature type="region of interest" description="Disordered" evidence="2">
    <location>
        <begin position="329"/>
        <end position="372"/>
    </location>
</feature>
<dbReference type="STRING" id="675120.M2XZV8"/>